<reference evidence="1 2" key="1">
    <citation type="journal article" date="2005" name="Virology">
        <title>Sequence analysis of the complete genome of Trichoplusia ni single nucleopolyhedrovirus and the identification of a baculoviral photolyase gene.</title>
        <authorList>
            <person name="Willis L.G."/>
            <person name="Seipp R."/>
            <person name="Siepp R."/>
            <person name="Stewart T.M."/>
            <person name="Erlandson M.A."/>
            <person name="Theilmann D.A."/>
        </authorList>
    </citation>
    <scope>NUCLEOTIDE SEQUENCE [LARGE SCALE GENOMIC DNA]</scope>
</reference>
<dbReference type="RefSeq" id="YP_309010.1">
    <property type="nucleotide sequence ID" value="NC_007383.1"/>
</dbReference>
<organism evidence="1 2">
    <name type="scientific">Trichoplusia ni single nucleopolyhedrovirus</name>
    <dbReference type="NCBI Taxonomy" id="332054"/>
    <lineage>
        <taxon>Viruses</taxon>
        <taxon>Viruses incertae sedis</taxon>
        <taxon>Naldaviricetes</taxon>
        <taxon>Lefavirales</taxon>
        <taxon>Baculoviridae</taxon>
        <taxon>Alphabaculovirus</taxon>
        <taxon>Alphabaculovirus trini</taxon>
    </lineage>
</organism>
<dbReference type="GeneID" id="5142047"/>
<dbReference type="EMBL" id="DQ017380">
    <property type="protein sequence ID" value="AAZ67491.1"/>
    <property type="molecule type" value="Genomic_DNA"/>
</dbReference>
<name>Q461U5_9ABAC</name>
<accession>Q461U5</accession>
<sequence>MSSVRWLAEMRLVSTGSRSNYIGFDAKAVVSIRPTHTLFNNYLYYFFNRSNGYLCGIKRHVLRTSSHN</sequence>
<protein>
    <submittedName>
        <fullName evidence="1">Uncharacterized protein</fullName>
    </submittedName>
</protein>
<evidence type="ECO:0000313" key="2">
    <source>
        <dbReference type="Proteomes" id="UP000207582"/>
    </source>
</evidence>
<dbReference type="Proteomes" id="UP000207582">
    <property type="component" value="Segment"/>
</dbReference>
<evidence type="ECO:0000313" key="1">
    <source>
        <dbReference type="EMBL" id="AAZ67491.1"/>
    </source>
</evidence>
<keyword evidence="2" id="KW-1185">Reference proteome</keyword>
<dbReference type="KEGG" id="vg:5142047"/>
<proteinExistence type="predicted"/>